<evidence type="ECO:0008006" key="4">
    <source>
        <dbReference type="Google" id="ProtNLM"/>
    </source>
</evidence>
<evidence type="ECO:0000313" key="3">
    <source>
        <dbReference type="Proteomes" id="UP000009169"/>
    </source>
</evidence>
<feature type="compositionally biased region" description="Polar residues" evidence="1">
    <location>
        <begin position="60"/>
        <end position="69"/>
    </location>
</feature>
<feature type="region of interest" description="Disordered" evidence="1">
    <location>
        <begin position="54"/>
        <end position="130"/>
    </location>
</feature>
<reference evidence="3" key="1">
    <citation type="journal article" date="2012" name="MBio">
        <title>Comparative genome analysis of Trichophyton rubrum and related dermatophytes reveals candidate genes involved in infection.</title>
        <authorList>
            <person name="Martinez D.A."/>
            <person name="Oliver B.G."/>
            <person name="Graeser Y."/>
            <person name="Goldberg J.M."/>
            <person name="Li W."/>
            <person name="Martinez-Rossi N.M."/>
            <person name="Monod M."/>
            <person name="Shelest E."/>
            <person name="Barton R.C."/>
            <person name="Birch E."/>
            <person name="Brakhage A.A."/>
            <person name="Chen Z."/>
            <person name="Gurr S.J."/>
            <person name="Heiman D."/>
            <person name="Heitman J."/>
            <person name="Kosti I."/>
            <person name="Rossi A."/>
            <person name="Saif S."/>
            <person name="Samalova M."/>
            <person name="Saunders C.W."/>
            <person name="Shea T."/>
            <person name="Summerbell R.C."/>
            <person name="Xu J."/>
            <person name="Young S."/>
            <person name="Zeng Q."/>
            <person name="Birren B.W."/>
            <person name="Cuomo C.A."/>
            <person name="White T.C."/>
        </authorList>
    </citation>
    <scope>NUCLEOTIDE SEQUENCE [LARGE SCALE GENOMIC DNA]</scope>
    <source>
        <strain evidence="3">ATCC MYA-4606 / CBS 127.97</strain>
    </source>
</reference>
<dbReference type="VEuPathDB" id="FungiDB:TEQG_00616"/>
<evidence type="ECO:0000256" key="1">
    <source>
        <dbReference type="SAM" id="MobiDB-lite"/>
    </source>
</evidence>
<organism evidence="2 3">
    <name type="scientific">Trichophyton equinum (strain ATCC MYA-4606 / CBS 127.97)</name>
    <name type="common">Horse ringworm fungus</name>
    <dbReference type="NCBI Taxonomy" id="559882"/>
    <lineage>
        <taxon>Eukaryota</taxon>
        <taxon>Fungi</taxon>
        <taxon>Dikarya</taxon>
        <taxon>Ascomycota</taxon>
        <taxon>Pezizomycotina</taxon>
        <taxon>Eurotiomycetes</taxon>
        <taxon>Eurotiomycetidae</taxon>
        <taxon>Onygenales</taxon>
        <taxon>Arthrodermataceae</taxon>
        <taxon>Trichophyton</taxon>
    </lineage>
</organism>
<dbReference type="AlphaFoldDB" id="F2PI09"/>
<feature type="compositionally biased region" description="Low complexity" evidence="1">
    <location>
        <begin position="70"/>
        <end position="80"/>
    </location>
</feature>
<dbReference type="EMBL" id="DS995719">
    <property type="protein sequence ID" value="EGE01571.1"/>
    <property type="molecule type" value="Genomic_DNA"/>
</dbReference>
<protein>
    <recommendedName>
        <fullName evidence="4">AT hook motif protein</fullName>
    </recommendedName>
</protein>
<proteinExistence type="predicted"/>
<feature type="compositionally biased region" description="Basic and acidic residues" evidence="1">
    <location>
        <begin position="112"/>
        <end position="130"/>
    </location>
</feature>
<evidence type="ECO:0000313" key="2">
    <source>
        <dbReference type="EMBL" id="EGE01571.1"/>
    </source>
</evidence>
<dbReference type="OrthoDB" id="4173816at2759"/>
<keyword evidence="3" id="KW-1185">Reference proteome</keyword>
<accession>F2PI09</accession>
<dbReference type="eggNOG" id="ENOG502R8EK">
    <property type="taxonomic scope" value="Eukaryota"/>
</dbReference>
<name>F2PI09_TRIEC</name>
<gene>
    <name evidence="2" type="ORF">TEQG_00616</name>
</gene>
<dbReference type="Proteomes" id="UP000009169">
    <property type="component" value="Unassembled WGS sequence"/>
</dbReference>
<dbReference type="HOGENOM" id="CLU_122468_2_0_1"/>
<sequence>MPVVWDDKADALLLASILATASAKVDNAAVAKMMGGEYNALAIKNRIARIKLKAKAPGSDTETPANTPQKPKAARPAARPAAEKKRKVKDETETEQSETADQQTPKKGRRAVKAEVKDGVKEEVKEEEAC</sequence>